<dbReference type="GO" id="GO:0071111">
    <property type="term" value="F:cyclic-guanylate-specific phosphodiesterase activity"/>
    <property type="evidence" value="ECO:0007669"/>
    <property type="project" value="InterPro"/>
</dbReference>
<evidence type="ECO:0000259" key="2">
    <source>
        <dbReference type="PROSITE" id="PS50883"/>
    </source>
</evidence>
<comment type="caution">
    <text evidence="5">The sequence shown here is derived from an EMBL/GenBank/DDBJ whole genome shotgun (WGS) entry which is preliminary data.</text>
</comment>
<dbReference type="InterPro" id="IPR035919">
    <property type="entry name" value="EAL_sf"/>
</dbReference>
<reference evidence="5 6" key="1">
    <citation type="journal article" date="2014" name="Genome Announc.">
        <title>Draft Genome Sequence of Magnetospirillum sp. Strain SO-1, a Freshwater Magnetotactic Bacterium Isolated from the Ol'khovka River, Russia.</title>
        <authorList>
            <person name="Grouzdev D.S."/>
            <person name="Dziuba M.V."/>
            <person name="Sukhacheva M.S."/>
            <person name="Mardanov A.V."/>
            <person name="Beletskiy A.V."/>
            <person name="Kuznetsov B.B."/>
            <person name="Skryabin K.G."/>
        </authorList>
    </citation>
    <scope>NUCLEOTIDE SEQUENCE [LARGE SCALE GENOMIC DNA]</scope>
    <source>
        <strain evidence="5 6">SO-1</strain>
    </source>
</reference>
<dbReference type="Pfam" id="PF00571">
    <property type="entry name" value="CBS"/>
    <property type="match status" value="1"/>
</dbReference>
<dbReference type="Pfam" id="PF00563">
    <property type="entry name" value="EAL"/>
    <property type="match status" value="1"/>
</dbReference>
<dbReference type="AlphaFoldDB" id="M2YDZ3"/>
<dbReference type="PROSITE" id="PS50883">
    <property type="entry name" value="EAL"/>
    <property type="match status" value="1"/>
</dbReference>
<evidence type="ECO:0000259" key="3">
    <source>
        <dbReference type="PROSITE" id="PS50887"/>
    </source>
</evidence>
<feature type="domain" description="CBS" evidence="4">
    <location>
        <begin position="271"/>
        <end position="329"/>
    </location>
</feature>
<dbReference type="InterPro" id="IPR001633">
    <property type="entry name" value="EAL_dom"/>
</dbReference>
<dbReference type="SUPFAM" id="SSF55073">
    <property type="entry name" value="Nucleotide cyclase"/>
    <property type="match status" value="1"/>
</dbReference>
<evidence type="ECO:0000313" key="6">
    <source>
        <dbReference type="Proteomes" id="UP000011744"/>
    </source>
</evidence>
<dbReference type="InterPro" id="IPR029787">
    <property type="entry name" value="Nucleotide_cyclase"/>
</dbReference>
<sequence length="585" mass="64567">MPPHTLGPNILDRLTIALQPVVGIHSGACHGYEALLRGTEAAGYASIQDFFDRCHAGGHLAEVELALREKAVAAFATLPHHPRAKLFLNIDNRVLGLEGDPARRTRAILERHGLPESSVVLEISERHPLEPGLDAVATFRHFKRQGFRLAIDDFGTGFSGLQLLYYSEPDYLKIDRFFVADIAADSKKKVFLAHIVTIAHLLGAIVVAEGVETEREFRVCKEIGCDMVQGWLVSRPTTEWAGLRPHYPEIERLARLDRRAGASDQRIIADQIARPEPLGLDTPMERVFERFRTDKSATFFPVVDGSGAPVGIVRDQELKDYTYSPFGKELIANKSYGRSLKDFIVRCPMADMGARAEQILEAYSAVERSEGILIVNDMRYVGFLSADSLLRVINDKNLATARDQNPLTRLPGNAVILSWVCEAMEDRDGSYLLAYFDFDNFKPFNDKYGFRLGDRAILLFGDLLAKAMTAAGGFAGHIGGDDFFAGFRGAAAENAEDTCRRLIADFARDVESFYDDETRRLGHMVGQDRLGHTARFPLMTVSCVAVHLAPGRAAGSSDEVSRLLAAHKKAAKQAAGHLCVVRPEG</sequence>
<protein>
    <submittedName>
        <fullName evidence="5">Diguanylate cyclase/phosphodiesterase</fullName>
    </submittedName>
</protein>
<feature type="domain" description="EAL" evidence="2">
    <location>
        <begin position="1"/>
        <end position="250"/>
    </location>
</feature>
<name>M2YDZ3_9PROT</name>
<dbReference type="PANTHER" id="PTHR33121:SF76">
    <property type="entry name" value="SIGNALING PROTEIN"/>
    <property type="match status" value="1"/>
</dbReference>
<dbReference type="eggNOG" id="COG2200">
    <property type="taxonomic scope" value="Bacteria"/>
</dbReference>
<accession>M2YDZ3</accession>
<dbReference type="InterPro" id="IPR000160">
    <property type="entry name" value="GGDEF_dom"/>
</dbReference>
<dbReference type="CDD" id="cd01948">
    <property type="entry name" value="EAL"/>
    <property type="match status" value="1"/>
</dbReference>
<dbReference type="InterPro" id="IPR000644">
    <property type="entry name" value="CBS_dom"/>
</dbReference>
<dbReference type="eggNOG" id="COG0517">
    <property type="taxonomic scope" value="Bacteria"/>
</dbReference>
<dbReference type="PANTHER" id="PTHR33121">
    <property type="entry name" value="CYCLIC DI-GMP PHOSPHODIESTERASE PDEF"/>
    <property type="match status" value="1"/>
</dbReference>
<dbReference type="SUPFAM" id="SSF141868">
    <property type="entry name" value="EAL domain-like"/>
    <property type="match status" value="1"/>
</dbReference>
<dbReference type="Pfam" id="PF00990">
    <property type="entry name" value="GGDEF"/>
    <property type="match status" value="1"/>
</dbReference>
<organism evidence="5 6">
    <name type="scientific">Paramagnetospirillum caucaseum</name>
    <dbReference type="NCBI Taxonomy" id="1244869"/>
    <lineage>
        <taxon>Bacteria</taxon>
        <taxon>Pseudomonadati</taxon>
        <taxon>Pseudomonadota</taxon>
        <taxon>Alphaproteobacteria</taxon>
        <taxon>Rhodospirillales</taxon>
        <taxon>Magnetospirillaceae</taxon>
        <taxon>Paramagnetospirillum</taxon>
    </lineage>
</organism>
<dbReference type="Gene3D" id="3.20.20.450">
    <property type="entry name" value="EAL domain"/>
    <property type="match status" value="1"/>
</dbReference>
<dbReference type="STRING" id="1244869.H261_04565"/>
<dbReference type="PATRIC" id="fig|1244869.3.peg.918"/>
<dbReference type="SUPFAM" id="SSF54631">
    <property type="entry name" value="CBS-domain pair"/>
    <property type="match status" value="1"/>
</dbReference>
<dbReference type="InterPro" id="IPR043128">
    <property type="entry name" value="Rev_trsase/Diguanyl_cyclase"/>
</dbReference>
<dbReference type="InterPro" id="IPR050706">
    <property type="entry name" value="Cyclic-di-GMP_PDE-like"/>
</dbReference>
<dbReference type="InterPro" id="IPR046342">
    <property type="entry name" value="CBS_dom_sf"/>
</dbReference>
<dbReference type="OrthoDB" id="7251575at2"/>
<dbReference type="PROSITE" id="PS51371">
    <property type="entry name" value="CBS"/>
    <property type="match status" value="1"/>
</dbReference>
<dbReference type="Gene3D" id="3.30.70.270">
    <property type="match status" value="1"/>
</dbReference>
<feature type="domain" description="GGDEF" evidence="3">
    <location>
        <begin position="429"/>
        <end position="585"/>
    </location>
</feature>
<dbReference type="RefSeq" id="WP_008614837.1">
    <property type="nucleotide sequence ID" value="NZ_AONQ01000008.1"/>
</dbReference>
<dbReference type="EMBL" id="AONQ01000008">
    <property type="protein sequence ID" value="EME71181.1"/>
    <property type="molecule type" value="Genomic_DNA"/>
</dbReference>
<dbReference type="PROSITE" id="PS50887">
    <property type="entry name" value="GGDEF"/>
    <property type="match status" value="1"/>
</dbReference>
<keyword evidence="6" id="KW-1185">Reference proteome</keyword>
<proteinExistence type="predicted"/>
<dbReference type="SMART" id="SM00267">
    <property type="entry name" value="GGDEF"/>
    <property type="match status" value="1"/>
</dbReference>
<evidence type="ECO:0000259" key="4">
    <source>
        <dbReference type="PROSITE" id="PS51371"/>
    </source>
</evidence>
<dbReference type="SMART" id="SM00052">
    <property type="entry name" value="EAL"/>
    <property type="match status" value="1"/>
</dbReference>
<evidence type="ECO:0000313" key="5">
    <source>
        <dbReference type="EMBL" id="EME71181.1"/>
    </source>
</evidence>
<evidence type="ECO:0000256" key="1">
    <source>
        <dbReference type="PROSITE-ProRule" id="PRU00703"/>
    </source>
</evidence>
<keyword evidence="1" id="KW-0129">CBS domain</keyword>
<dbReference type="Proteomes" id="UP000011744">
    <property type="component" value="Unassembled WGS sequence"/>
</dbReference>
<gene>
    <name evidence="5" type="ORF">H261_04565</name>
</gene>
<dbReference type="eggNOG" id="COG2199">
    <property type="taxonomic scope" value="Bacteria"/>
</dbReference>